<accession>A0A1F6B697</accession>
<feature type="transmembrane region" description="Helical" evidence="1">
    <location>
        <begin position="12"/>
        <end position="31"/>
    </location>
</feature>
<dbReference type="Proteomes" id="UP000179209">
    <property type="component" value="Unassembled WGS sequence"/>
</dbReference>
<keyword evidence="1" id="KW-1133">Transmembrane helix</keyword>
<sequence>MHKLIPKNKKIVYGILALFVIVVVVFIWNNYQIEISERSIKPIRPPAIISGECGIEQCHGLDITCGPNIPEGCTTEARIDDVCRQHARCEKVGRECRLTKEPEFEDCRSCIEKCNQEEDPEKAFQCAGGCGEETNDTQYIKGSIIVIFRPSTYDQAIKLLERYNLNYQLNSDRGPNSLLFFSVEIPSSREKEWIDNFEREQIVLDADFNRINTQN</sequence>
<evidence type="ECO:0000313" key="2">
    <source>
        <dbReference type="EMBL" id="OGG32262.1"/>
    </source>
</evidence>
<reference evidence="2 3" key="1">
    <citation type="journal article" date="2016" name="Nat. Commun.">
        <title>Thousands of microbial genomes shed light on interconnected biogeochemical processes in an aquifer system.</title>
        <authorList>
            <person name="Anantharaman K."/>
            <person name="Brown C.T."/>
            <person name="Hug L.A."/>
            <person name="Sharon I."/>
            <person name="Castelle C.J."/>
            <person name="Probst A.J."/>
            <person name="Thomas B.C."/>
            <person name="Singh A."/>
            <person name="Wilkins M.J."/>
            <person name="Karaoz U."/>
            <person name="Brodie E.L."/>
            <person name="Williams K.H."/>
            <person name="Hubbard S.S."/>
            <person name="Banfield J.F."/>
        </authorList>
    </citation>
    <scope>NUCLEOTIDE SEQUENCE [LARGE SCALE GENOMIC DNA]</scope>
</reference>
<organism evidence="2 3">
    <name type="scientific">Candidatus Gottesmanbacteria bacterium RIFCSPLOWO2_02_FULL_38_8</name>
    <dbReference type="NCBI Taxonomy" id="1798397"/>
    <lineage>
        <taxon>Bacteria</taxon>
        <taxon>Candidatus Gottesmaniibacteriota</taxon>
    </lineage>
</organism>
<protein>
    <submittedName>
        <fullName evidence="2">Uncharacterized protein</fullName>
    </submittedName>
</protein>
<evidence type="ECO:0000256" key="1">
    <source>
        <dbReference type="SAM" id="Phobius"/>
    </source>
</evidence>
<keyword evidence="1" id="KW-0472">Membrane</keyword>
<comment type="caution">
    <text evidence="2">The sequence shown here is derived from an EMBL/GenBank/DDBJ whole genome shotgun (WGS) entry which is preliminary data.</text>
</comment>
<dbReference type="EMBL" id="MFKA01000021">
    <property type="protein sequence ID" value="OGG32262.1"/>
    <property type="molecule type" value="Genomic_DNA"/>
</dbReference>
<proteinExistence type="predicted"/>
<evidence type="ECO:0000313" key="3">
    <source>
        <dbReference type="Proteomes" id="UP000179209"/>
    </source>
</evidence>
<keyword evidence="1" id="KW-0812">Transmembrane</keyword>
<gene>
    <name evidence="2" type="ORF">A3I51_00960</name>
</gene>
<dbReference type="AlphaFoldDB" id="A0A1F6B697"/>
<name>A0A1F6B697_9BACT</name>